<dbReference type="GO" id="GO:0005737">
    <property type="term" value="C:cytoplasm"/>
    <property type="evidence" value="ECO:0007669"/>
    <property type="project" value="UniProtKB-SubCell"/>
</dbReference>
<reference evidence="16" key="1">
    <citation type="journal article" date="2011" name="PLoS Pathog.">
        <title>Comparative genomics yields insights into niche adaptation of plant vascular wilt pathogens.</title>
        <authorList>
            <person name="Klosterman S.J."/>
            <person name="Subbarao K.V."/>
            <person name="Kang S."/>
            <person name="Veronese P."/>
            <person name="Gold S.E."/>
            <person name="Thomma B.P.H.J."/>
            <person name="Chen Z."/>
            <person name="Henrissat B."/>
            <person name="Lee Y.-H."/>
            <person name="Park J."/>
            <person name="Garcia-Pedrajas M.D."/>
            <person name="Barbara D.J."/>
            <person name="Anchieta A."/>
            <person name="de Jonge R."/>
            <person name="Santhanam P."/>
            <person name="Maruthachalam K."/>
            <person name="Atallah Z."/>
            <person name="Amyotte S.G."/>
            <person name="Paz Z."/>
            <person name="Inderbitzin P."/>
            <person name="Hayes R.J."/>
            <person name="Heiman D.I."/>
            <person name="Young S."/>
            <person name="Zeng Q."/>
            <person name="Engels R."/>
            <person name="Galagan J."/>
            <person name="Cuomo C.A."/>
            <person name="Dobinson K.F."/>
            <person name="Ma L.-J."/>
        </authorList>
    </citation>
    <scope>NUCLEOTIDE SEQUENCE [LARGE SCALE GENOMIC DNA]</scope>
    <source>
        <strain evidence="16">VaMs.102 / ATCC MYA-4576 / FGSC 10136</strain>
    </source>
</reference>
<organism evidence="16">
    <name type="scientific">Verticillium alfalfae (strain VaMs.102 / ATCC MYA-4576 / FGSC 10136)</name>
    <name type="common">Verticillium wilt of alfalfa</name>
    <name type="synonym">Verticillium albo-atrum</name>
    <dbReference type="NCBI Taxonomy" id="526221"/>
    <lineage>
        <taxon>Eukaryota</taxon>
        <taxon>Fungi</taxon>
        <taxon>Dikarya</taxon>
        <taxon>Ascomycota</taxon>
        <taxon>Pezizomycotina</taxon>
        <taxon>Sordariomycetes</taxon>
        <taxon>Hypocreomycetidae</taxon>
        <taxon>Glomerellales</taxon>
        <taxon>Plectosphaerellaceae</taxon>
        <taxon>Verticillium</taxon>
    </lineage>
</organism>
<evidence type="ECO:0000256" key="4">
    <source>
        <dbReference type="ARBA" id="ARBA00022490"/>
    </source>
</evidence>
<dbReference type="EMBL" id="DS985224">
    <property type="protein sequence ID" value="EEY22023.1"/>
    <property type="molecule type" value="Genomic_DNA"/>
</dbReference>
<dbReference type="GeneID" id="9529852"/>
<dbReference type="Gene3D" id="3.30.70.330">
    <property type="match status" value="2"/>
</dbReference>
<dbReference type="InterPro" id="IPR036053">
    <property type="entry name" value="PABP-dom"/>
</dbReference>
<evidence type="ECO:0000256" key="12">
    <source>
        <dbReference type="SAM" id="MobiDB-lite"/>
    </source>
</evidence>
<keyword evidence="5" id="KW-0677">Repeat</keyword>
<evidence type="ECO:0000256" key="3">
    <source>
        <dbReference type="ARBA" id="ARBA00016348"/>
    </source>
</evidence>
<evidence type="ECO:0000256" key="2">
    <source>
        <dbReference type="ARBA" id="ARBA00008557"/>
    </source>
</evidence>
<evidence type="ECO:0000313" key="16">
    <source>
        <dbReference type="Proteomes" id="UP000008698"/>
    </source>
</evidence>
<feature type="domain" description="PABC" evidence="14">
    <location>
        <begin position="462"/>
        <end position="539"/>
    </location>
</feature>
<dbReference type="Proteomes" id="UP000008698">
    <property type="component" value="Unassembled WGS sequence"/>
</dbReference>
<evidence type="ECO:0000256" key="10">
    <source>
        <dbReference type="ARBA" id="ARBA00030979"/>
    </source>
</evidence>
<feature type="compositionally biased region" description="Basic and acidic residues" evidence="12">
    <location>
        <begin position="211"/>
        <end position="222"/>
    </location>
</feature>
<feature type="domain" description="RRM" evidence="13">
    <location>
        <begin position="149"/>
        <end position="265"/>
    </location>
</feature>
<gene>
    <name evidence="15" type="ORF">VDBG_08133</name>
</gene>
<dbReference type="SMART" id="SM00360">
    <property type="entry name" value="RRM"/>
    <property type="match status" value="2"/>
</dbReference>
<evidence type="ECO:0000256" key="6">
    <source>
        <dbReference type="ARBA" id="ARBA00022816"/>
    </source>
</evidence>
<dbReference type="SUPFAM" id="SSF63570">
    <property type="entry name" value="PABC (PABP) domain"/>
    <property type="match status" value="1"/>
</dbReference>
<dbReference type="Pfam" id="PF00658">
    <property type="entry name" value="MLLE"/>
    <property type="match status" value="1"/>
</dbReference>
<keyword evidence="6" id="KW-0509">mRNA transport</keyword>
<dbReference type="InterPro" id="IPR012677">
    <property type="entry name" value="Nucleotide-bd_a/b_plait_sf"/>
</dbReference>
<feature type="compositionally biased region" description="Gly residues" evidence="12">
    <location>
        <begin position="392"/>
        <end position="403"/>
    </location>
</feature>
<comment type="similarity">
    <text evidence="2">Belongs to the polyadenylate-binding protein type-1 family.</text>
</comment>
<dbReference type="AlphaFoldDB" id="C9STA8"/>
<dbReference type="OrthoDB" id="19742at2759"/>
<dbReference type="FunFam" id="3.30.70.330:FF:000648">
    <property type="entry name" value="Polyadenylate-binding protein"/>
    <property type="match status" value="1"/>
</dbReference>
<name>C9STA8_VERA1</name>
<dbReference type="KEGG" id="val:VDBG_08133"/>
<feature type="region of interest" description="Disordered" evidence="12">
    <location>
        <begin position="21"/>
        <end position="57"/>
    </location>
</feature>
<dbReference type="PROSITE" id="PS51309">
    <property type="entry name" value="PABC"/>
    <property type="match status" value="1"/>
</dbReference>
<sequence length="555" mass="59407">MSASANTGAVDQLTNDLATTSLNGEEKNTPAINTNVEGAQGDADTAGPTPNSAVPQPQASASLYVGELEPQVTEAMLFELFSHIGPVASIRVCRDAVTRRSLGYAYVNYNTTSDGEKALEELNYTVINGRPCRIMWSQRDPALRKNGQGNVFIKNLDVAIDNKALHDTISEGEDEDKVKEEPKEGAEEETPAPEAEVKKEDSETDAESQEAADKKDAKKGDKKLGKSKGFGFVCFSNPEDATKAVADMNQRMIDNKPLYVALAQRKDVRKNQLEQSIQARNQMRMQSAAAQAGMPNQFMQQPVYFPGQQPGFLPQGGRGMPFPPNMGMPNIQGGRPGQYPAGFPQQGGRGIPQQLPPNMYGVPGQFPPGGFPAQANNPQFMAAMQQVQQASMGGGRGQGGRGPMQGMPAGPMGPGAPGYPPNRQQPGQAGGRGGRNGQQGNFPPQGGRGAPGAGENTPPQGLSAIQLQLNNATDARQQKQIIGELIFPKIAAQQPELAGKITGMLLEMENSELITLIEDDNAMKLKVDEALGVYEEYVKNQGTEEDESKKEETKA</sequence>
<protein>
    <recommendedName>
        <fullName evidence="3">Polyadenylate-binding protein, cytoplasmic and nuclear</fullName>
    </recommendedName>
    <alternativeName>
        <fullName evidence="10">Polyadenylate tail-binding protein</fullName>
    </alternativeName>
</protein>
<dbReference type="Pfam" id="PF00076">
    <property type="entry name" value="RRM_1"/>
    <property type="match status" value="2"/>
</dbReference>
<dbReference type="GO" id="GO:0003723">
    <property type="term" value="F:RNA binding"/>
    <property type="evidence" value="ECO:0007669"/>
    <property type="project" value="UniProtKB-UniRule"/>
</dbReference>
<evidence type="ECO:0000256" key="7">
    <source>
        <dbReference type="ARBA" id="ARBA00022845"/>
    </source>
</evidence>
<evidence type="ECO:0000256" key="1">
    <source>
        <dbReference type="ARBA" id="ARBA00004496"/>
    </source>
</evidence>
<dbReference type="GO" id="GO:0051028">
    <property type="term" value="P:mRNA transport"/>
    <property type="evidence" value="ECO:0007669"/>
    <property type="project" value="UniProtKB-KW"/>
</dbReference>
<feature type="region of interest" description="Disordered" evidence="12">
    <location>
        <begin position="385"/>
        <end position="461"/>
    </location>
</feature>
<accession>C9STA8</accession>
<keyword evidence="16" id="KW-1185">Reference proteome</keyword>
<dbReference type="InterPro" id="IPR035979">
    <property type="entry name" value="RBD_domain_sf"/>
</dbReference>
<evidence type="ECO:0000256" key="5">
    <source>
        <dbReference type="ARBA" id="ARBA00022737"/>
    </source>
</evidence>
<dbReference type="PANTHER" id="PTHR48027">
    <property type="entry name" value="HETEROGENEOUS NUCLEAR RIBONUCLEOPROTEIN 87F-RELATED"/>
    <property type="match status" value="1"/>
</dbReference>
<dbReference type="InterPro" id="IPR000504">
    <property type="entry name" value="RRM_dom"/>
</dbReference>
<dbReference type="InterPro" id="IPR002004">
    <property type="entry name" value="PABP_HYD_C"/>
</dbReference>
<dbReference type="RefSeq" id="XP_003001874.1">
    <property type="nucleotide sequence ID" value="XM_003001828.1"/>
</dbReference>
<keyword evidence="7" id="KW-0810">Translation regulation</keyword>
<feature type="compositionally biased region" description="Polar residues" evidence="12">
    <location>
        <begin position="48"/>
        <end position="57"/>
    </location>
</feature>
<feature type="compositionally biased region" description="Gly residues" evidence="12">
    <location>
        <begin position="428"/>
        <end position="437"/>
    </location>
</feature>
<evidence type="ECO:0000256" key="8">
    <source>
        <dbReference type="ARBA" id="ARBA00022884"/>
    </source>
</evidence>
<dbReference type="eggNOG" id="KOG0123">
    <property type="taxonomic scope" value="Eukaryota"/>
</dbReference>
<evidence type="ECO:0000256" key="11">
    <source>
        <dbReference type="PROSITE-ProRule" id="PRU00176"/>
    </source>
</evidence>
<comment type="subcellular location">
    <subcellularLocation>
        <location evidence="1">Cytoplasm</location>
    </subcellularLocation>
</comment>
<proteinExistence type="inferred from homology"/>
<keyword evidence="8 11" id="KW-0694">RNA-binding</keyword>
<dbReference type="InterPro" id="IPR052462">
    <property type="entry name" value="SLIRP/GR-RBP-like"/>
</dbReference>
<dbReference type="InterPro" id="IPR034364">
    <property type="entry name" value="PABP_RRM1"/>
</dbReference>
<evidence type="ECO:0000313" key="15">
    <source>
        <dbReference type="EMBL" id="EEY22023.1"/>
    </source>
</evidence>
<keyword evidence="4" id="KW-0963">Cytoplasm</keyword>
<dbReference type="STRING" id="526221.C9STA8"/>
<feature type="compositionally biased region" description="Basic and acidic residues" evidence="12">
    <location>
        <begin position="176"/>
        <end position="185"/>
    </location>
</feature>
<dbReference type="OMA" id="QQPGFMP"/>
<dbReference type="Gene3D" id="1.10.1900.10">
    <property type="entry name" value="c-terminal domain of poly(a) binding protein"/>
    <property type="match status" value="1"/>
</dbReference>
<feature type="region of interest" description="Disordered" evidence="12">
    <location>
        <begin position="165"/>
        <end position="222"/>
    </location>
</feature>
<evidence type="ECO:0000256" key="9">
    <source>
        <dbReference type="ARBA" id="ARBA00024761"/>
    </source>
</evidence>
<dbReference type="PROSITE" id="PS50102">
    <property type="entry name" value="RRM"/>
    <property type="match status" value="2"/>
</dbReference>
<evidence type="ECO:0000259" key="14">
    <source>
        <dbReference type="PROSITE" id="PS51309"/>
    </source>
</evidence>
<comment type="function">
    <text evidence="9">Binds the poly(A) tail of mRNA. Appears to be an important mediator of the multiple roles of the poly(A) tail in mRNA biogenesis, stability and translation. In the nucleus, involved in both mRNA cleavage and polyadenylation. Is also required for efficient mRNA export to the cytoplasm. Acts in concert with a poly(A)-specific nuclease (PAN) to affect poly(A) tail shortening, which may occur concomitantly with either nucleocytoplasmic mRNA transport or translational initiation. In the cytoplasm, stimulates translation initiation and regulates mRNA decay through translation termination-coupled poly(A) shortening, probably mediated by PAN.</text>
</comment>
<feature type="domain" description="RRM" evidence="13">
    <location>
        <begin position="61"/>
        <end position="139"/>
    </location>
</feature>
<evidence type="ECO:0000259" key="13">
    <source>
        <dbReference type="PROSITE" id="PS50102"/>
    </source>
</evidence>
<dbReference type="SMART" id="SM00517">
    <property type="entry name" value="PolyA"/>
    <property type="match status" value="1"/>
</dbReference>
<dbReference type="HOGENOM" id="CLU_012062_22_4_1"/>
<keyword evidence="6" id="KW-0813">Transport</keyword>
<dbReference type="GO" id="GO:0006417">
    <property type="term" value="P:regulation of translation"/>
    <property type="evidence" value="ECO:0007669"/>
    <property type="project" value="UniProtKB-KW"/>
</dbReference>
<dbReference type="CDD" id="cd12378">
    <property type="entry name" value="RRM1_I_PABPs"/>
    <property type="match status" value="1"/>
</dbReference>
<dbReference type="SUPFAM" id="SSF54928">
    <property type="entry name" value="RNA-binding domain, RBD"/>
    <property type="match status" value="2"/>
</dbReference>